<reference evidence="2" key="1">
    <citation type="journal article" date="2019" name="Int. J. Syst. Evol. Microbiol.">
        <title>The Global Catalogue of Microorganisms (GCM) 10K type strain sequencing project: providing services to taxonomists for standard genome sequencing and annotation.</title>
        <authorList>
            <consortium name="The Broad Institute Genomics Platform"/>
            <consortium name="The Broad Institute Genome Sequencing Center for Infectious Disease"/>
            <person name="Wu L."/>
            <person name="Ma J."/>
        </authorList>
    </citation>
    <scope>NUCLEOTIDE SEQUENCE [LARGE SCALE GENOMIC DNA]</scope>
    <source>
        <strain evidence="2">KCTC 42501</strain>
    </source>
</reference>
<dbReference type="RefSeq" id="WP_382169854.1">
    <property type="nucleotide sequence ID" value="NZ_JBHRXX010000001.1"/>
</dbReference>
<proteinExistence type="predicted"/>
<dbReference type="Proteomes" id="UP001595729">
    <property type="component" value="Unassembled WGS sequence"/>
</dbReference>
<organism evidence="1 2">
    <name type="scientific">Hydrogenophaga luteola</name>
    <dbReference type="NCBI Taxonomy" id="1591122"/>
    <lineage>
        <taxon>Bacteria</taxon>
        <taxon>Pseudomonadati</taxon>
        <taxon>Pseudomonadota</taxon>
        <taxon>Betaproteobacteria</taxon>
        <taxon>Burkholderiales</taxon>
        <taxon>Comamonadaceae</taxon>
        <taxon>Hydrogenophaga</taxon>
    </lineage>
</organism>
<name>A0ABV7VZH2_9BURK</name>
<evidence type="ECO:0000313" key="2">
    <source>
        <dbReference type="Proteomes" id="UP001595729"/>
    </source>
</evidence>
<gene>
    <name evidence="1" type="ORF">ACFOPI_01000</name>
</gene>
<dbReference type="EMBL" id="JBHRXX010000001">
    <property type="protein sequence ID" value="MFC3682146.1"/>
    <property type="molecule type" value="Genomic_DNA"/>
</dbReference>
<comment type="caution">
    <text evidence="1">The sequence shown here is derived from an EMBL/GenBank/DDBJ whole genome shotgun (WGS) entry which is preliminary data.</text>
</comment>
<evidence type="ECO:0008006" key="3">
    <source>
        <dbReference type="Google" id="ProtNLM"/>
    </source>
</evidence>
<protein>
    <recommendedName>
        <fullName evidence="3">DUF1851 domain-containing protein</fullName>
    </recommendedName>
</protein>
<keyword evidence="2" id="KW-1185">Reference proteome</keyword>
<evidence type="ECO:0000313" key="1">
    <source>
        <dbReference type="EMBL" id="MFC3682146.1"/>
    </source>
</evidence>
<sequence length="132" mass="14399">MLGWMFCVFNLPPERVDRLIGHEATAPFVLASWEAGIGGLDWVEALRTAGKATQLKSGGYPNRYTALAADVLPLIQGDGVKPVDDGIWTFGVDEGEEYALPPGWMGKPNLRLDNIRDCPLNATLTIDAWDLS</sequence>
<accession>A0ABV7VZH2</accession>